<proteinExistence type="predicted"/>
<gene>
    <name evidence="3" type="ORF">HNR46_000213</name>
</gene>
<keyword evidence="1" id="KW-0732">Signal</keyword>
<feature type="chain" id="PRO_5032444542" description="ABC-type transport auxiliary lipoprotein component domain-containing protein" evidence="1">
    <location>
        <begin position="27"/>
        <end position="189"/>
    </location>
</feature>
<dbReference type="Gene3D" id="3.40.50.10610">
    <property type="entry name" value="ABC-type transport auxiliary lipoprotein component"/>
    <property type="match status" value="1"/>
</dbReference>
<evidence type="ECO:0000256" key="1">
    <source>
        <dbReference type="SAM" id="SignalP"/>
    </source>
</evidence>
<dbReference type="AlphaFoldDB" id="A0A840UW29"/>
<dbReference type="SUPFAM" id="SSF159594">
    <property type="entry name" value="XCC0632-like"/>
    <property type="match status" value="1"/>
</dbReference>
<feature type="signal peptide" evidence="1">
    <location>
        <begin position="1"/>
        <end position="26"/>
    </location>
</feature>
<sequence>MNVLSRCLLSAVLSLPALLLSHCADANHYYILTAEGPAPNGGGVGIGVGPVTIPAYLDRDNLVFQQQGNSLAVAEAHRWAGELDENIAQVLATNLGRRKHSGNIRSYPWVDDHGLSYQIVVDIRQLHGNDEGDAVLDAVWQVYSLPDRRLVSSRNWSGVEALESDGYNALAAAESRLLARLSDQIASSL</sequence>
<accession>A0A840UW29</accession>
<evidence type="ECO:0000313" key="4">
    <source>
        <dbReference type="Proteomes" id="UP000557717"/>
    </source>
</evidence>
<comment type="caution">
    <text evidence="3">The sequence shown here is derived from an EMBL/GenBank/DDBJ whole genome shotgun (WGS) entry which is preliminary data.</text>
</comment>
<evidence type="ECO:0000259" key="2">
    <source>
        <dbReference type="Pfam" id="PF03886"/>
    </source>
</evidence>
<dbReference type="EMBL" id="JACHFD010000001">
    <property type="protein sequence ID" value="MBB5349992.1"/>
    <property type="molecule type" value="Genomic_DNA"/>
</dbReference>
<protein>
    <recommendedName>
        <fullName evidence="2">ABC-type transport auxiliary lipoprotein component domain-containing protein</fullName>
    </recommendedName>
</protein>
<feature type="domain" description="ABC-type transport auxiliary lipoprotein component" evidence="2">
    <location>
        <begin position="34"/>
        <end position="186"/>
    </location>
</feature>
<organism evidence="3 4">
    <name type="scientific">Haloferula luteola</name>
    <dbReference type="NCBI Taxonomy" id="595692"/>
    <lineage>
        <taxon>Bacteria</taxon>
        <taxon>Pseudomonadati</taxon>
        <taxon>Verrucomicrobiota</taxon>
        <taxon>Verrucomicrobiia</taxon>
        <taxon>Verrucomicrobiales</taxon>
        <taxon>Verrucomicrobiaceae</taxon>
        <taxon>Haloferula</taxon>
    </lineage>
</organism>
<dbReference type="Pfam" id="PF03886">
    <property type="entry name" value="ABC_trans_aux"/>
    <property type="match status" value="1"/>
</dbReference>
<dbReference type="RefSeq" id="WP_184014938.1">
    <property type="nucleotide sequence ID" value="NZ_JACHFD010000001.1"/>
</dbReference>
<evidence type="ECO:0000313" key="3">
    <source>
        <dbReference type="EMBL" id="MBB5349992.1"/>
    </source>
</evidence>
<dbReference type="Proteomes" id="UP000557717">
    <property type="component" value="Unassembled WGS sequence"/>
</dbReference>
<dbReference type="InterPro" id="IPR005586">
    <property type="entry name" value="ABC_trans_aux"/>
</dbReference>
<keyword evidence="4" id="KW-1185">Reference proteome</keyword>
<name>A0A840UW29_9BACT</name>
<reference evidence="3 4" key="1">
    <citation type="submission" date="2020-08" db="EMBL/GenBank/DDBJ databases">
        <title>Genomic Encyclopedia of Type Strains, Phase IV (KMG-IV): sequencing the most valuable type-strain genomes for metagenomic binning, comparative biology and taxonomic classification.</title>
        <authorList>
            <person name="Goeker M."/>
        </authorList>
    </citation>
    <scope>NUCLEOTIDE SEQUENCE [LARGE SCALE GENOMIC DNA]</scope>
    <source>
        <strain evidence="3 4">YC6886</strain>
    </source>
</reference>